<comment type="caution">
    <text evidence="1">The sequence shown here is derived from an EMBL/GenBank/DDBJ whole genome shotgun (WGS) entry which is preliminary data.</text>
</comment>
<dbReference type="Proteomes" id="UP000600918">
    <property type="component" value="Unassembled WGS sequence"/>
</dbReference>
<name>A0A834P600_VESPE</name>
<accession>A0A834P600</accession>
<evidence type="ECO:0000313" key="2">
    <source>
        <dbReference type="Proteomes" id="UP000600918"/>
    </source>
</evidence>
<keyword evidence="2" id="KW-1185">Reference proteome</keyword>
<dbReference type="AlphaFoldDB" id="A0A834P600"/>
<evidence type="ECO:0000313" key="1">
    <source>
        <dbReference type="EMBL" id="KAF7429635.1"/>
    </source>
</evidence>
<organism evidence="1 2">
    <name type="scientific">Vespula pensylvanica</name>
    <name type="common">Western yellow jacket</name>
    <name type="synonym">Wasp</name>
    <dbReference type="NCBI Taxonomy" id="30213"/>
    <lineage>
        <taxon>Eukaryota</taxon>
        <taxon>Metazoa</taxon>
        <taxon>Ecdysozoa</taxon>
        <taxon>Arthropoda</taxon>
        <taxon>Hexapoda</taxon>
        <taxon>Insecta</taxon>
        <taxon>Pterygota</taxon>
        <taxon>Neoptera</taxon>
        <taxon>Endopterygota</taxon>
        <taxon>Hymenoptera</taxon>
        <taxon>Apocrita</taxon>
        <taxon>Aculeata</taxon>
        <taxon>Vespoidea</taxon>
        <taxon>Vespidae</taxon>
        <taxon>Vespinae</taxon>
        <taxon>Vespula</taxon>
    </lineage>
</organism>
<proteinExistence type="predicted"/>
<gene>
    <name evidence="1" type="ORF">H0235_006033</name>
</gene>
<dbReference type="EMBL" id="JACSDY010000004">
    <property type="protein sequence ID" value="KAF7429635.1"/>
    <property type="molecule type" value="Genomic_DNA"/>
</dbReference>
<protein>
    <submittedName>
        <fullName evidence="1">Uncharacterized protein</fullName>
    </submittedName>
</protein>
<sequence>MAGNVIVNAFYEAFRIKCVYWDVNVAGLSPSRFAPRKLFGNEPSNAHHKPLSETSRGYFLALSILIAVVKFLDRLQWDDPERWPLEEIGLQDRDKLRDKVHEVVEVLHGLLISPMKRHHAFAAFVELRQVAGRLLENHEGNKLEFYDHLNRIVKVRAFEPRSYEPDNAVRWGAMSLKMDFALSSFARRIPDDDDDDYETGTNRKFDIAKQLL</sequence>
<reference evidence="1" key="1">
    <citation type="journal article" date="2020" name="G3 (Bethesda)">
        <title>High-Quality Assemblies for Three Invasive Social Wasps from the &lt;i&gt;Vespula&lt;/i&gt; Genus.</title>
        <authorList>
            <person name="Harrop T.W.R."/>
            <person name="Guhlin J."/>
            <person name="McLaughlin G.M."/>
            <person name="Permina E."/>
            <person name="Stockwell P."/>
            <person name="Gilligan J."/>
            <person name="Le Lec M.F."/>
            <person name="Gruber M.A.M."/>
            <person name="Quinn O."/>
            <person name="Lovegrove M."/>
            <person name="Duncan E.J."/>
            <person name="Remnant E.J."/>
            <person name="Van Eeckhoven J."/>
            <person name="Graham B."/>
            <person name="Knapp R.A."/>
            <person name="Langford K.W."/>
            <person name="Kronenberg Z."/>
            <person name="Press M.O."/>
            <person name="Eacker S.M."/>
            <person name="Wilson-Rankin E.E."/>
            <person name="Purcell J."/>
            <person name="Lester P.J."/>
            <person name="Dearden P.K."/>
        </authorList>
    </citation>
    <scope>NUCLEOTIDE SEQUENCE</scope>
    <source>
        <strain evidence="1">Volc-1</strain>
    </source>
</reference>